<evidence type="ECO:0000313" key="2">
    <source>
        <dbReference type="EMBL" id="CRO74557.1"/>
    </source>
</evidence>
<keyword evidence="1" id="KW-1133">Transmembrane helix</keyword>
<evidence type="ECO:0000256" key="1">
    <source>
        <dbReference type="SAM" id="Phobius"/>
    </source>
</evidence>
<keyword evidence="1" id="KW-0472">Membrane</keyword>
<name>A0A9P1R2R6_PSEAI</name>
<keyword evidence="1" id="KW-0812">Transmembrane</keyword>
<gene>
    <name evidence="2" type="ORF">PAERUG_P19_London_7_VIM_2_05_10_02409</name>
</gene>
<dbReference type="AlphaFoldDB" id="A0A9P1R2R6"/>
<dbReference type="RefSeq" id="WP_162836282.1">
    <property type="nucleotide sequence ID" value="NZ_CAADQL010001131.1"/>
</dbReference>
<dbReference type="EMBL" id="CVVU01000155">
    <property type="protein sequence ID" value="CRO74557.1"/>
    <property type="molecule type" value="Genomic_DNA"/>
</dbReference>
<organism evidence="2 3">
    <name type="scientific">Pseudomonas aeruginosa</name>
    <dbReference type="NCBI Taxonomy" id="287"/>
    <lineage>
        <taxon>Bacteria</taxon>
        <taxon>Pseudomonadati</taxon>
        <taxon>Pseudomonadota</taxon>
        <taxon>Gammaproteobacteria</taxon>
        <taxon>Pseudomonadales</taxon>
        <taxon>Pseudomonadaceae</taxon>
        <taxon>Pseudomonas</taxon>
    </lineage>
</organism>
<sequence>MDNENETLITRALVIALIVFGIFRIVGDFQNLYEQTELKGQELSRWSKQ</sequence>
<comment type="caution">
    <text evidence="2">The sequence shown here is derived from an EMBL/GenBank/DDBJ whole genome shotgun (WGS) entry which is preliminary data.</text>
</comment>
<accession>A0A9P1R2R6</accession>
<feature type="transmembrane region" description="Helical" evidence="1">
    <location>
        <begin position="7"/>
        <end position="26"/>
    </location>
</feature>
<reference evidence="3" key="1">
    <citation type="submission" date="2015-06" db="EMBL/GenBank/DDBJ databases">
        <authorList>
            <person name="Radhakrishnan Rajesh"/>
            <person name="Underwood Anthony"/>
            <person name="Al-Shahib Ali"/>
        </authorList>
    </citation>
    <scope>NUCLEOTIDE SEQUENCE [LARGE SCALE GENOMIC DNA]</scope>
    <source>
        <strain evidence="3">P19_London_7_VIM_2_05_10</strain>
    </source>
</reference>
<evidence type="ECO:0000313" key="3">
    <source>
        <dbReference type="Proteomes" id="UP000045039"/>
    </source>
</evidence>
<dbReference type="Proteomes" id="UP000045039">
    <property type="component" value="Unassembled WGS sequence"/>
</dbReference>
<protein>
    <submittedName>
        <fullName evidence="2">Uncharacterized protein</fullName>
    </submittedName>
</protein>
<proteinExistence type="predicted"/>